<keyword evidence="4" id="KW-1185">Reference proteome</keyword>
<organism evidence="3 4">
    <name type="scientific">Magnaporthiopsis poae (strain ATCC 64411 / 73-15)</name>
    <name type="common">Kentucky bluegrass fungus</name>
    <name type="synonym">Magnaporthe poae</name>
    <dbReference type="NCBI Taxonomy" id="644358"/>
    <lineage>
        <taxon>Eukaryota</taxon>
        <taxon>Fungi</taxon>
        <taxon>Dikarya</taxon>
        <taxon>Ascomycota</taxon>
        <taxon>Pezizomycotina</taxon>
        <taxon>Sordariomycetes</taxon>
        <taxon>Sordariomycetidae</taxon>
        <taxon>Magnaporthales</taxon>
        <taxon>Magnaporthaceae</taxon>
        <taxon>Magnaporthiopsis</taxon>
    </lineage>
</organism>
<feature type="region of interest" description="Disordered" evidence="1">
    <location>
        <begin position="316"/>
        <end position="421"/>
    </location>
</feature>
<sequence length="421" mass="43597">MVAYMTKEETARQAFFAIKYTMFALKYASRVSKYIDTIEDNMVKDKSFKYEKQQFSTAWESMLMEQSQRSLAKAIGWLEVWGPRFVNKYKKQGTPPMTLTPQADLEKIRAGDPIQNAPESEDNDDELADPVDPSLKDGIPPWSPSYPNPAAGPVNTPSNPTRESRTLSAGSTDEVINVPLPNPFEGERRPVTKADQSARGSTQPGTAGQDNGSRSRQGASKPTQLGQPDAAQDPNSPPSPKKPTVGVEDLENKLKNLDLSDYPDTPSKEGAAGLPLDAKNKFVPKMVQLAQYLEENLTAAFIADICARWNAAGKFYGWNPSGGGSAGGSTGGGAKGGSSASGGKGGGTGGSTGGSTSGRGTSGTTSGGGKGGGSTSGGGSGGGGKGGGGSGSAQGQTAKPAPPQGNKPSDNTRSKKKGGKR</sequence>
<name>A0A0C4E0Y9_MAGP6</name>
<evidence type="ECO:0000313" key="3">
    <source>
        <dbReference type="EnsemblFungi" id="MAPG_06031T0"/>
    </source>
</evidence>
<gene>
    <name evidence="2" type="ORF">MAPG_06031</name>
</gene>
<feature type="region of interest" description="Disordered" evidence="1">
    <location>
        <begin position="113"/>
        <end position="276"/>
    </location>
</feature>
<accession>A0A0C4E0Y9</accession>
<feature type="compositionally biased region" description="Polar residues" evidence="1">
    <location>
        <begin position="194"/>
        <end position="226"/>
    </location>
</feature>
<proteinExistence type="predicted"/>
<reference evidence="2" key="3">
    <citation type="submission" date="2011-03" db="EMBL/GenBank/DDBJ databases">
        <title>Annotation of Magnaporthe poae ATCC 64411.</title>
        <authorList>
            <person name="Ma L.-J."/>
            <person name="Dead R."/>
            <person name="Young S.K."/>
            <person name="Zeng Q."/>
            <person name="Gargeya S."/>
            <person name="Fitzgerald M."/>
            <person name="Haas B."/>
            <person name="Abouelleil A."/>
            <person name="Alvarado L."/>
            <person name="Arachchi H.M."/>
            <person name="Berlin A."/>
            <person name="Brown A."/>
            <person name="Chapman S.B."/>
            <person name="Chen Z."/>
            <person name="Dunbar C."/>
            <person name="Freedman E."/>
            <person name="Gearin G."/>
            <person name="Gellesch M."/>
            <person name="Goldberg J."/>
            <person name="Griggs A."/>
            <person name="Gujja S."/>
            <person name="Heiman D."/>
            <person name="Howarth C."/>
            <person name="Larson L."/>
            <person name="Lui A."/>
            <person name="MacDonald P.J.P."/>
            <person name="Mehta T."/>
            <person name="Montmayeur A."/>
            <person name="Murphy C."/>
            <person name="Neiman D."/>
            <person name="Pearson M."/>
            <person name="Priest M."/>
            <person name="Roberts A."/>
            <person name="Saif S."/>
            <person name="Shea T."/>
            <person name="Shenoy N."/>
            <person name="Sisk P."/>
            <person name="Stolte C."/>
            <person name="Sykes S."/>
            <person name="Yandava C."/>
            <person name="Wortman J."/>
            <person name="Nusbaum C."/>
            <person name="Birren B."/>
        </authorList>
    </citation>
    <scope>NUCLEOTIDE SEQUENCE</scope>
    <source>
        <strain evidence="2">ATCC 64411</strain>
    </source>
</reference>
<protein>
    <submittedName>
        <fullName evidence="2 3">Uncharacterized protein</fullName>
    </submittedName>
</protein>
<dbReference type="Proteomes" id="UP000011715">
    <property type="component" value="Unassembled WGS sequence"/>
</dbReference>
<evidence type="ECO:0000313" key="2">
    <source>
        <dbReference type="EMBL" id="KLU87025.1"/>
    </source>
</evidence>
<dbReference type="VEuPathDB" id="FungiDB:MAPG_06031"/>
<dbReference type="EnsemblFungi" id="MAPG_06031T0">
    <property type="protein sequence ID" value="MAPG_06031T0"/>
    <property type="gene ID" value="MAPG_06031"/>
</dbReference>
<reference evidence="4" key="1">
    <citation type="submission" date="2010-05" db="EMBL/GenBank/DDBJ databases">
        <title>The genome sequence of Magnaporthe poae strain ATCC 64411.</title>
        <authorList>
            <person name="Ma L.-J."/>
            <person name="Dead R."/>
            <person name="Young S."/>
            <person name="Zeng Q."/>
            <person name="Koehrsen M."/>
            <person name="Alvarado L."/>
            <person name="Berlin A."/>
            <person name="Chapman S.B."/>
            <person name="Chen Z."/>
            <person name="Freedman E."/>
            <person name="Gellesch M."/>
            <person name="Goldberg J."/>
            <person name="Griggs A."/>
            <person name="Gujja S."/>
            <person name="Heilman E.R."/>
            <person name="Heiman D."/>
            <person name="Hepburn T."/>
            <person name="Howarth C."/>
            <person name="Jen D."/>
            <person name="Larson L."/>
            <person name="Mehta T."/>
            <person name="Neiman D."/>
            <person name="Pearson M."/>
            <person name="Roberts A."/>
            <person name="Saif S."/>
            <person name="Shea T."/>
            <person name="Shenoy N."/>
            <person name="Sisk P."/>
            <person name="Stolte C."/>
            <person name="Sykes S."/>
            <person name="Walk T."/>
            <person name="White J."/>
            <person name="Yandava C."/>
            <person name="Haas B."/>
            <person name="Nusbaum C."/>
            <person name="Birren B."/>
        </authorList>
    </citation>
    <scope>NUCLEOTIDE SEQUENCE [LARGE SCALE GENOMIC DNA]</scope>
    <source>
        <strain evidence="4">ATCC 64411 / 73-15</strain>
    </source>
</reference>
<dbReference type="AlphaFoldDB" id="A0A0C4E0Y9"/>
<feature type="compositionally biased region" description="Gly residues" evidence="1">
    <location>
        <begin position="320"/>
        <end position="392"/>
    </location>
</feature>
<dbReference type="EMBL" id="ADBL01001443">
    <property type="status" value="NOT_ANNOTATED_CDS"/>
    <property type="molecule type" value="Genomic_DNA"/>
</dbReference>
<evidence type="ECO:0000256" key="1">
    <source>
        <dbReference type="SAM" id="MobiDB-lite"/>
    </source>
</evidence>
<evidence type="ECO:0000313" key="4">
    <source>
        <dbReference type="Proteomes" id="UP000011715"/>
    </source>
</evidence>
<dbReference type="EMBL" id="GL876970">
    <property type="protein sequence ID" value="KLU87025.1"/>
    <property type="molecule type" value="Genomic_DNA"/>
</dbReference>
<reference evidence="3" key="4">
    <citation type="journal article" date="2015" name="G3 (Bethesda)">
        <title>Genome sequences of three phytopathogenic species of the Magnaporthaceae family of fungi.</title>
        <authorList>
            <person name="Okagaki L.H."/>
            <person name="Nunes C.C."/>
            <person name="Sailsbery J."/>
            <person name="Clay B."/>
            <person name="Brown D."/>
            <person name="John T."/>
            <person name="Oh Y."/>
            <person name="Young N."/>
            <person name="Fitzgerald M."/>
            <person name="Haas B.J."/>
            <person name="Zeng Q."/>
            <person name="Young S."/>
            <person name="Adiconis X."/>
            <person name="Fan L."/>
            <person name="Levin J.Z."/>
            <person name="Mitchell T.K."/>
            <person name="Okubara P.A."/>
            <person name="Farman M.L."/>
            <person name="Kohn L.M."/>
            <person name="Birren B."/>
            <person name="Ma L.-J."/>
            <person name="Dean R.A."/>
        </authorList>
    </citation>
    <scope>NUCLEOTIDE SEQUENCE</scope>
    <source>
        <strain evidence="3">ATCC 64411 / 73-15</strain>
    </source>
</reference>
<reference evidence="2" key="2">
    <citation type="submission" date="2010-05" db="EMBL/GenBank/DDBJ databases">
        <title>The Genome Sequence of Magnaporthe poae strain ATCC 64411.</title>
        <authorList>
            <consortium name="The Broad Institute Genome Sequencing Platform"/>
            <consortium name="Broad Institute Genome Sequencing Center for Infectious Disease"/>
            <person name="Ma L.-J."/>
            <person name="Dead R."/>
            <person name="Young S."/>
            <person name="Zeng Q."/>
            <person name="Koehrsen M."/>
            <person name="Alvarado L."/>
            <person name="Berlin A."/>
            <person name="Chapman S.B."/>
            <person name="Chen Z."/>
            <person name="Freedman E."/>
            <person name="Gellesch M."/>
            <person name="Goldberg J."/>
            <person name="Griggs A."/>
            <person name="Gujja S."/>
            <person name="Heilman E.R."/>
            <person name="Heiman D."/>
            <person name="Hepburn T."/>
            <person name="Howarth C."/>
            <person name="Jen D."/>
            <person name="Larson L."/>
            <person name="Mehta T."/>
            <person name="Neiman D."/>
            <person name="Pearson M."/>
            <person name="Roberts A."/>
            <person name="Saif S."/>
            <person name="Shea T."/>
            <person name="Shenoy N."/>
            <person name="Sisk P."/>
            <person name="Stolte C."/>
            <person name="Sykes S."/>
            <person name="Walk T."/>
            <person name="White J."/>
            <person name="Yandava C."/>
            <person name="Haas B."/>
            <person name="Nusbaum C."/>
            <person name="Birren B."/>
        </authorList>
    </citation>
    <scope>NUCLEOTIDE SEQUENCE</scope>
    <source>
        <strain evidence="2">ATCC 64411</strain>
    </source>
</reference>
<feature type="compositionally biased region" description="Polar residues" evidence="1">
    <location>
        <begin position="155"/>
        <end position="171"/>
    </location>
</feature>
<reference evidence="3" key="5">
    <citation type="submission" date="2015-06" db="UniProtKB">
        <authorList>
            <consortium name="EnsemblFungi"/>
        </authorList>
    </citation>
    <scope>IDENTIFICATION</scope>
    <source>
        <strain evidence="3">ATCC 64411</strain>
    </source>
</reference>
<feature type="compositionally biased region" description="Acidic residues" evidence="1">
    <location>
        <begin position="119"/>
        <end position="129"/>
    </location>
</feature>